<reference evidence="1" key="1">
    <citation type="submission" date="2020-12" db="EMBL/GenBank/DDBJ databases">
        <title>Comparative genomic insights into the epidemiology and virulence of plant pathogenic Pseudomonads from Turkey.</title>
        <authorList>
            <person name="Dillon M."/>
            <person name="Ruiz-Bedoya T."/>
            <person name="Bendalovic-Torma C."/>
            <person name="Guttman K.M."/>
            <person name="Kwak H."/>
            <person name="Middleton M.A."/>
            <person name="Wang P.W."/>
            <person name="Horuz S."/>
            <person name="Aysan Y."/>
            <person name="Guttman D.S."/>
        </authorList>
    </citation>
    <scope>NUCLEOTIDE SEQUENCE</scope>
    <source>
        <strain evidence="1">S5_IA_3a</strain>
    </source>
</reference>
<organism evidence="1 2">
    <name type="scientific">Pseudomonas rhodesiae</name>
    <dbReference type="NCBI Taxonomy" id="76760"/>
    <lineage>
        <taxon>Bacteria</taxon>
        <taxon>Pseudomonadati</taxon>
        <taxon>Pseudomonadota</taxon>
        <taxon>Gammaproteobacteria</taxon>
        <taxon>Pseudomonadales</taxon>
        <taxon>Pseudomonadaceae</taxon>
        <taxon>Pseudomonas</taxon>
    </lineage>
</organism>
<gene>
    <name evidence="1" type="ORF">YA0853_24290</name>
</gene>
<dbReference type="Proteomes" id="UP000645865">
    <property type="component" value="Unassembled WGS sequence"/>
</dbReference>
<dbReference type="RefSeq" id="WP_126588253.1">
    <property type="nucleotide sequence ID" value="NZ_JAEILH010000041.1"/>
</dbReference>
<proteinExistence type="predicted"/>
<name>A0A8I1E6W4_9PSED</name>
<sequence length="335" mass="37041">MLTVSLTTNQQDFADYLEDLWSPREFPLSQSSGEAGSPFALLGISGISGIFHCYEITNHRAWAKWRAKLGHPTSQWWCSTLKEAYLNYSWPEKSLPNSFQCIVQRLQSGLICSDNKNVRDACLDIFEWGGVARKPNDSSRLWVNSQADMGRLCDSIRMAVEFLQPGCASSLAIFDGQELLMNSAMTKVYAAADPLNIIMYDGRVGAALGLLTRYWLQNLGSLSVPADLSFRWGPKRGEQPDARDPSLGVYKFKSLYQPAQQMAQQNQSWAELVRSSGGILGNMASSLNNRGVSVTVDDIQRALFMIGYNVKYSGVWTGISVPPPNAPTDAAYAVI</sequence>
<dbReference type="EMBL" id="JAEILH010000041">
    <property type="protein sequence ID" value="MBI6626755.1"/>
    <property type="molecule type" value="Genomic_DNA"/>
</dbReference>
<comment type="caution">
    <text evidence="1">The sequence shown here is derived from an EMBL/GenBank/DDBJ whole genome shotgun (WGS) entry which is preliminary data.</text>
</comment>
<evidence type="ECO:0000313" key="2">
    <source>
        <dbReference type="Proteomes" id="UP000645865"/>
    </source>
</evidence>
<dbReference type="AlphaFoldDB" id="A0A8I1E6W4"/>
<protein>
    <submittedName>
        <fullName evidence="1">Uncharacterized protein</fullName>
    </submittedName>
</protein>
<accession>A0A8I1E6W4</accession>
<evidence type="ECO:0000313" key="1">
    <source>
        <dbReference type="EMBL" id="MBI6626755.1"/>
    </source>
</evidence>